<dbReference type="EMBL" id="CP036532">
    <property type="protein sequence ID" value="QBK29702.1"/>
    <property type="molecule type" value="Genomic_DNA"/>
</dbReference>
<gene>
    <name evidence="1" type="ORF">E0E05_03250</name>
</gene>
<dbReference type="Pfam" id="PF12974">
    <property type="entry name" value="Phosphonate-bd"/>
    <property type="match status" value="1"/>
</dbReference>
<evidence type="ECO:0008006" key="3">
    <source>
        <dbReference type="Google" id="ProtNLM"/>
    </source>
</evidence>
<dbReference type="AlphaFoldDB" id="A0A4P6UXD3"/>
<accession>A0A4P6UXD3</accession>
<reference evidence="1 2" key="1">
    <citation type="journal article" date="2017" name="Int. J. Syst. Evol. Microbiol.">
        <title>Roseitalea porphyridii gen. nov., sp. nov., isolated from a red alga, and reclassification of Hoeflea suaedae Chung et al. 2013 as Pseudohoeflea suaedae gen. nov., comb. nov.</title>
        <authorList>
            <person name="Hyeon J.W."/>
            <person name="Jeong S.E."/>
            <person name="Baek K."/>
            <person name="Jeon C.O."/>
        </authorList>
    </citation>
    <scope>NUCLEOTIDE SEQUENCE [LARGE SCALE GENOMIC DNA]</scope>
    <source>
        <strain evidence="1 2">MA7-20</strain>
    </source>
</reference>
<keyword evidence="2" id="KW-1185">Reference proteome</keyword>
<dbReference type="Gene3D" id="3.40.190.10">
    <property type="entry name" value="Periplasmic binding protein-like II"/>
    <property type="match status" value="2"/>
</dbReference>
<dbReference type="SUPFAM" id="SSF53850">
    <property type="entry name" value="Periplasmic binding protein-like II"/>
    <property type="match status" value="1"/>
</dbReference>
<proteinExistence type="predicted"/>
<evidence type="ECO:0000313" key="1">
    <source>
        <dbReference type="EMBL" id="QBK29702.1"/>
    </source>
</evidence>
<name>A0A4P6UXD3_9HYPH</name>
<sequence length="310" mass="31668">MVVGPPRATRPGRAIMRRPILALLAAIIATMPVAADWRAETGVFRIGVVDPGGGTTSPARYEPFREAVSTAIDMPVEVLVLRDAPSLIDAQTSGRIEYAILSALGYAAAQEMCACLVPLVVPRTAGGATGVRSVLVVDAATGEEAVGSGPIGYGPEGSLTGALAPQVAFTHQGQPLGEAGLDLVVQPSFEAARDAFLAGDLAGLFAWDYAVADPDRAIGGGLGAALVGDAAVGASILWRSEHVPFGPHAVRDTVPADVRTALREALVALEEAAPDAYDVISPTLGGGFVPVEAADYAFAARIVKALAETP</sequence>
<dbReference type="Proteomes" id="UP000293719">
    <property type="component" value="Chromosome"/>
</dbReference>
<protein>
    <recommendedName>
        <fullName evidence="3">Phosphonate ABC transporter substrate-binding protein</fullName>
    </recommendedName>
</protein>
<evidence type="ECO:0000313" key="2">
    <source>
        <dbReference type="Proteomes" id="UP000293719"/>
    </source>
</evidence>
<dbReference type="KEGG" id="rpod:E0E05_03250"/>
<organism evidence="1 2">
    <name type="scientific">Roseitalea porphyridii</name>
    <dbReference type="NCBI Taxonomy" id="1852022"/>
    <lineage>
        <taxon>Bacteria</taxon>
        <taxon>Pseudomonadati</taxon>
        <taxon>Pseudomonadota</taxon>
        <taxon>Alphaproteobacteria</taxon>
        <taxon>Hyphomicrobiales</taxon>
        <taxon>Ahrensiaceae</taxon>
        <taxon>Roseitalea</taxon>
    </lineage>
</organism>